<evidence type="ECO:0000256" key="3">
    <source>
        <dbReference type="ARBA" id="ARBA00022679"/>
    </source>
</evidence>
<accession>A0A6A6PZ72</accession>
<dbReference type="InterPro" id="IPR051052">
    <property type="entry name" value="Diverse_substrate_MTase"/>
</dbReference>
<protein>
    <submittedName>
        <fullName evidence="5">Putative S-adenosylmethionine-dependent methyltransferase</fullName>
    </submittedName>
</protein>
<evidence type="ECO:0000256" key="2">
    <source>
        <dbReference type="ARBA" id="ARBA00022603"/>
    </source>
</evidence>
<reference evidence="5" key="1">
    <citation type="journal article" date="2020" name="Stud. Mycol.">
        <title>101 Dothideomycetes genomes: a test case for predicting lifestyles and emergence of pathogens.</title>
        <authorList>
            <person name="Haridas S."/>
            <person name="Albert R."/>
            <person name="Binder M."/>
            <person name="Bloem J."/>
            <person name="Labutti K."/>
            <person name="Salamov A."/>
            <person name="Andreopoulos B."/>
            <person name="Baker S."/>
            <person name="Barry K."/>
            <person name="Bills G."/>
            <person name="Bluhm B."/>
            <person name="Cannon C."/>
            <person name="Castanera R."/>
            <person name="Culley D."/>
            <person name="Daum C."/>
            <person name="Ezra D."/>
            <person name="Gonzalez J."/>
            <person name="Henrissat B."/>
            <person name="Kuo A."/>
            <person name="Liang C."/>
            <person name="Lipzen A."/>
            <person name="Lutzoni F."/>
            <person name="Magnuson J."/>
            <person name="Mondo S."/>
            <person name="Nolan M."/>
            <person name="Ohm R."/>
            <person name="Pangilinan J."/>
            <person name="Park H.-J."/>
            <person name="Ramirez L."/>
            <person name="Alfaro M."/>
            <person name="Sun H."/>
            <person name="Tritt A."/>
            <person name="Yoshinaga Y."/>
            <person name="Zwiers L.-H."/>
            <person name="Turgeon B."/>
            <person name="Goodwin S."/>
            <person name="Spatafora J."/>
            <person name="Crous P."/>
            <person name="Grigoriev I."/>
        </authorList>
    </citation>
    <scope>NUCLEOTIDE SEQUENCE</scope>
    <source>
        <strain evidence="5">CBS 113389</strain>
    </source>
</reference>
<dbReference type="SUPFAM" id="SSF53335">
    <property type="entry name" value="S-adenosyl-L-methionine-dependent methyltransferases"/>
    <property type="match status" value="1"/>
</dbReference>
<dbReference type="GO" id="GO:0008757">
    <property type="term" value="F:S-adenosylmethionine-dependent methyltransferase activity"/>
    <property type="evidence" value="ECO:0007669"/>
    <property type="project" value="InterPro"/>
</dbReference>
<sequence>MTTFAKSTFSAASYAAFRPTYPPALYNTVLAYHRGPKRLCLDLGSGTGMVARGMATRFERVIGTDPSPGMIKQAREQSRESNVEFREGSAENSSFLSDGEVDCVVAGQAAHWFKYAELWPELKRLLRKGGTVAFWGYKDPVLVDFPRATKVLDKTTYGDDPETLGPYWSMPGRRYVQEKLRVIEPPAADFEDVQRVEYEPACQGRKSGEGTLFVEKSLTIAEMKEYYRTFSSFHGWKEAHPGQIARSKGGEGDLIDRMVDEMKGQDAFFAEEGNVVNMEWGSGLVMFRKR</sequence>
<dbReference type="Gene3D" id="3.40.50.150">
    <property type="entry name" value="Vaccinia Virus protein VP39"/>
    <property type="match status" value="1"/>
</dbReference>
<organism evidence="5 6">
    <name type="scientific">Neohortaea acidophila</name>
    <dbReference type="NCBI Taxonomy" id="245834"/>
    <lineage>
        <taxon>Eukaryota</taxon>
        <taxon>Fungi</taxon>
        <taxon>Dikarya</taxon>
        <taxon>Ascomycota</taxon>
        <taxon>Pezizomycotina</taxon>
        <taxon>Dothideomycetes</taxon>
        <taxon>Dothideomycetidae</taxon>
        <taxon>Mycosphaerellales</taxon>
        <taxon>Teratosphaeriaceae</taxon>
        <taxon>Neohortaea</taxon>
    </lineage>
</organism>
<dbReference type="PANTHER" id="PTHR44942:SF4">
    <property type="entry name" value="METHYLTRANSFERASE TYPE 11 DOMAIN-CONTAINING PROTEIN"/>
    <property type="match status" value="1"/>
</dbReference>
<dbReference type="AlphaFoldDB" id="A0A6A6PZ72"/>
<evidence type="ECO:0000313" key="5">
    <source>
        <dbReference type="EMBL" id="KAF2485315.1"/>
    </source>
</evidence>
<feature type="domain" description="Methyltransferase type 11" evidence="4">
    <location>
        <begin position="41"/>
        <end position="134"/>
    </location>
</feature>
<dbReference type="Pfam" id="PF08241">
    <property type="entry name" value="Methyltransf_11"/>
    <property type="match status" value="1"/>
</dbReference>
<gene>
    <name evidence="5" type="ORF">BDY17DRAFT_315753</name>
</gene>
<keyword evidence="6" id="KW-1185">Reference proteome</keyword>
<name>A0A6A6PZ72_9PEZI</name>
<dbReference type="GO" id="GO:0032259">
    <property type="term" value="P:methylation"/>
    <property type="evidence" value="ECO:0007669"/>
    <property type="project" value="UniProtKB-KW"/>
</dbReference>
<evidence type="ECO:0000313" key="6">
    <source>
        <dbReference type="Proteomes" id="UP000799767"/>
    </source>
</evidence>
<comment type="similarity">
    <text evidence="1">Belongs to the methyltransferase superfamily.</text>
</comment>
<dbReference type="InterPro" id="IPR013216">
    <property type="entry name" value="Methyltransf_11"/>
</dbReference>
<keyword evidence="2 5" id="KW-0489">Methyltransferase</keyword>
<dbReference type="RefSeq" id="XP_033591884.1">
    <property type="nucleotide sequence ID" value="XM_033735937.1"/>
</dbReference>
<proteinExistence type="inferred from homology"/>
<dbReference type="PANTHER" id="PTHR44942">
    <property type="entry name" value="METHYLTRANSF_11 DOMAIN-CONTAINING PROTEIN"/>
    <property type="match status" value="1"/>
</dbReference>
<evidence type="ECO:0000259" key="4">
    <source>
        <dbReference type="Pfam" id="PF08241"/>
    </source>
</evidence>
<keyword evidence="3 5" id="KW-0808">Transferase</keyword>
<dbReference type="OrthoDB" id="10027013at2759"/>
<evidence type="ECO:0000256" key="1">
    <source>
        <dbReference type="ARBA" id="ARBA00008361"/>
    </source>
</evidence>
<dbReference type="InterPro" id="IPR029063">
    <property type="entry name" value="SAM-dependent_MTases_sf"/>
</dbReference>
<dbReference type="EMBL" id="MU001633">
    <property type="protein sequence ID" value="KAF2485315.1"/>
    <property type="molecule type" value="Genomic_DNA"/>
</dbReference>
<dbReference type="CDD" id="cd02440">
    <property type="entry name" value="AdoMet_MTases"/>
    <property type="match status" value="1"/>
</dbReference>
<dbReference type="GeneID" id="54476939"/>
<dbReference type="Proteomes" id="UP000799767">
    <property type="component" value="Unassembled WGS sequence"/>
</dbReference>